<dbReference type="GO" id="GO:0006032">
    <property type="term" value="P:chitin catabolic process"/>
    <property type="evidence" value="ECO:0007669"/>
    <property type="project" value="UniProtKB-KW"/>
</dbReference>
<gene>
    <name evidence="11" type="ORF">ABB29_01260</name>
</gene>
<keyword evidence="9" id="KW-0732">Signal</keyword>
<evidence type="ECO:0000259" key="10">
    <source>
        <dbReference type="PROSITE" id="PS51910"/>
    </source>
</evidence>
<comment type="caution">
    <text evidence="11">The sequence shown here is derived from an EMBL/GenBank/DDBJ whole genome shotgun (WGS) entry which is preliminary data.</text>
</comment>
<dbReference type="SMART" id="SM00636">
    <property type="entry name" value="Glyco_18"/>
    <property type="match status" value="1"/>
</dbReference>
<keyword evidence="12" id="KW-1185">Reference proteome</keyword>
<dbReference type="PANTHER" id="PTHR11177:SF317">
    <property type="entry name" value="CHITINASE 12-RELATED"/>
    <property type="match status" value="1"/>
</dbReference>
<evidence type="ECO:0000256" key="8">
    <source>
        <dbReference type="RuleBase" id="RU004453"/>
    </source>
</evidence>
<accession>A0A0R0D0F3</accession>
<sequence>MRNPFSIDRGRLRGAWLAWLLMLTPLLASADDTAASGRYQVIGYVVDDAQLPDIDARKLDVINFAFAKVDAGHAVFLPGDTASASLATLVALKQANPQLRIVLSVGGWGAGNFSEAAATAEARQRFADSAADLIAAHALDGLDIDWEYPTLPGPGISHSPADRDNFSRLLQQIRQRLDALGRQYGRHYLLTIAAADGEAAQGLDIATITPLLDWINLMTYDFYGSLTATTGHHASLWPSATAPADGRSTAAAVEQYLAAGVPPDKLNVGAAFYGRLFTGVNDANNGLDQPYRTHAAFVSWRDIQSQYLDRNGFTRHWDARAQAVYLWNPQQRSFLTYEDPAALAAKTNFVKARGLGGVMFWQYQQDDGALLDALRAALSDPSSPPSRGQP</sequence>
<dbReference type="InterPro" id="IPR029070">
    <property type="entry name" value="Chitinase_insertion_sf"/>
</dbReference>
<evidence type="ECO:0000256" key="4">
    <source>
        <dbReference type="ARBA" id="ARBA00023024"/>
    </source>
</evidence>
<feature type="signal peptide" evidence="9">
    <location>
        <begin position="1"/>
        <end position="30"/>
    </location>
</feature>
<evidence type="ECO:0000256" key="1">
    <source>
        <dbReference type="ARBA" id="ARBA00000822"/>
    </source>
</evidence>
<dbReference type="InterPro" id="IPR001579">
    <property type="entry name" value="Glyco_hydro_18_chit_AS"/>
</dbReference>
<dbReference type="GO" id="GO:0008843">
    <property type="term" value="F:endochitinase activity"/>
    <property type="evidence" value="ECO:0007669"/>
    <property type="project" value="UniProtKB-EC"/>
</dbReference>
<proteinExistence type="inferred from homology"/>
<dbReference type="PATRIC" id="fig|344882.3.peg.261"/>
<comment type="catalytic activity">
    <reaction evidence="1">
        <text>Random endo-hydrolysis of N-acetyl-beta-D-glucosaminide (1-&gt;4)-beta-linkages in chitin and chitodextrins.</text>
        <dbReference type="EC" id="3.2.1.14"/>
    </reaction>
</comment>
<evidence type="ECO:0000313" key="11">
    <source>
        <dbReference type="EMBL" id="KRG72106.1"/>
    </source>
</evidence>
<evidence type="ECO:0000256" key="2">
    <source>
        <dbReference type="ARBA" id="ARBA00012729"/>
    </source>
</evidence>
<feature type="domain" description="GH18" evidence="10">
    <location>
        <begin position="39"/>
        <end position="381"/>
    </location>
</feature>
<evidence type="ECO:0000256" key="9">
    <source>
        <dbReference type="SAM" id="SignalP"/>
    </source>
</evidence>
<dbReference type="SUPFAM" id="SSF54556">
    <property type="entry name" value="Chitinase insertion domain"/>
    <property type="match status" value="1"/>
</dbReference>
<dbReference type="Gene3D" id="3.10.50.10">
    <property type="match status" value="1"/>
</dbReference>
<dbReference type="Gene3D" id="3.20.20.80">
    <property type="entry name" value="Glycosidases"/>
    <property type="match status" value="1"/>
</dbReference>
<dbReference type="EC" id="3.2.1.14" evidence="2"/>
<feature type="chain" id="PRO_5006394942" description="chitinase" evidence="9">
    <location>
        <begin position="31"/>
        <end position="390"/>
    </location>
</feature>
<dbReference type="AlphaFoldDB" id="A0A0R0D0F3"/>
<evidence type="ECO:0000256" key="3">
    <source>
        <dbReference type="ARBA" id="ARBA00022801"/>
    </source>
</evidence>
<dbReference type="PROSITE" id="PS51910">
    <property type="entry name" value="GH18_2"/>
    <property type="match status" value="1"/>
</dbReference>
<comment type="similarity">
    <text evidence="8">Belongs to the glycosyl hydrolase 18 family.</text>
</comment>
<dbReference type="CDD" id="cd06548">
    <property type="entry name" value="GH18_chitinase"/>
    <property type="match status" value="1"/>
</dbReference>
<organism evidence="11 12">
    <name type="scientific">Pseudoxanthomonas dokdonensis</name>
    <dbReference type="NCBI Taxonomy" id="344882"/>
    <lineage>
        <taxon>Bacteria</taxon>
        <taxon>Pseudomonadati</taxon>
        <taxon>Pseudomonadota</taxon>
        <taxon>Gammaproteobacteria</taxon>
        <taxon>Lysobacterales</taxon>
        <taxon>Lysobacteraceae</taxon>
        <taxon>Pseudoxanthomonas</taxon>
    </lineage>
</organism>
<reference evidence="11 12" key="1">
    <citation type="submission" date="2015-05" db="EMBL/GenBank/DDBJ databases">
        <title>Genome sequencing and analysis of members of genus Stenotrophomonas.</title>
        <authorList>
            <person name="Patil P.P."/>
            <person name="Midha S."/>
            <person name="Patil P.B."/>
        </authorList>
    </citation>
    <scope>NUCLEOTIDE SEQUENCE [LARGE SCALE GENOMIC DNA]</scope>
    <source>
        <strain evidence="11 12">DSM 21858</strain>
    </source>
</reference>
<dbReference type="OrthoDB" id="9775889at2"/>
<dbReference type="InterPro" id="IPR011583">
    <property type="entry name" value="Chitinase_II/V-like_cat"/>
</dbReference>
<dbReference type="PROSITE" id="PS01095">
    <property type="entry name" value="GH18_1"/>
    <property type="match status" value="1"/>
</dbReference>
<dbReference type="InterPro" id="IPR001223">
    <property type="entry name" value="Glyco_hydro18_cat"/>
</dbReference>
<keyword evidence="6" id="KW-0624">Polysaccharide degradation</keyword>
<dbReference type="STRING" id="344882.ABB29_01260"/>
<keyword evidence="6" id="KW-0119">Carbohydrate metabolism</keyword>
<keyword evidence="4" id="KW-0146">Chitin degradation</keyword>
<dbReference type="EMBL" id="LDJL01000001">
    <property type="protein sequence ID" value="KRG72106.1"/>
    <property type="molecule type" value="Genomic_DNA"/>
</dbReference>
<keyword evidence="5 7" id="KW-0326">Glycosidase</keyword>
<dbReference type="GO" id="GO:0008061">
    <property type="term" value="F:chitin binding"/>
    <property type="evidence" value="ECO:0007669"/>
    <property type="project" value="InterPro"/>
</dbReference>
<evidence type="ECO:0000256" key="5">
    <source>
        <dbReference type="ARBA" id="ARBA00023295"/>
    </source>
</evidence>
<dbReference type="GO" id="GO:0000272">
    <property type="term" value="P:polysaccharide catabolic process"/>
    <property type="evidence" value="ECO:0007669"/>
    <property type="project" value="UniProtKB-KW"/>
</dbReference>
<dbReference type="InterPro" id="IPR050314">
    <property type="entry name" value="Glycosyl_Hydrlase_18"/>
</dbReference>
<keyword evidence="3 7" id="KW-0378">Hydrolase</keyword>
<dbReference type="PANTHER" id="PTHR11177">
    <property type="entry name" value="CHITINASE"/>
    <property type="match status" value="1"/>
</dbReference>
<evidence type="ECO:0000313" key="12">
    <source>
        <dbReference type="Proteomes" id="UP000052052"/>
    </source>
</evidence>
<dbReference type="InterPro" id="IPR017853">
    <property type="entry name" value="GH"/>
</dbReference>
<dbReference type="SUPFAM" id="SSF51445">
    <property type="entry name" value="(Trans)glycosidases"/>
    <property type="match status" value="1"/>
</dbReference>
<dbReference type="Pfam" id="PF00704">
    <property type="entry name" value="Glyco_hydro_18"/>
    <property type="match status" value="1"/>
</dbReference>
<evidence type="ECO:0000256" key="7">
    <source>
        <dbReference type="RuleBase" id="RU000489"/>
    </source>
</evidence>
<protein>
    <recommendedName>
        <fullName evidence="2">chitinase</fullName>
        <ecNumber evidence="2">3.2.1.14</ecNumber>
    </recommendedName>
</protein>
<evidence type="ECO:0000256" key="6">
    <source>
        <dbReference type="ARBA" id="ARBA00023326"/>
    </source>
</evidence>
<dbReference type="Proteomes" id="UP000052052">
    <property type="component" value="Unassembled WGS sequence"/>
</dbReference>
<dbReference type="RefSeq" id="WP_057656781.1">
    <property type="nucleotide sequence ID" value="NZ_LDJL01000001.1"/>
</dbReference>
<name>A0A0R0D0F3_9GAMM</name>